<dbReference type="PROSITE" id="PS51257">
    <property type="entry name" value="PROKAR_LIPOPROTEIN"/>
    <property type="match status" value="1"/>
</dbReference>
<organism evidence="1 2">
    <name type="scientific">Bizionia hallyeonensis</name>
    <dbReference type="NCBI Taxonomy" id="1123757"/>
    <lineage>
        <taxon>Bacteria</taxon>
        <taxon>Pseudomonadati</taxon>
        <taxon>Bacteroidota</taxon>
        <taxon>Flavobacteriia</taxon>
        <taxon>Flavobacteriales</taxon>
        <taxon>Flavobacteriaceae</taxon>
        <taxon>Bizionia</taxon>
    </lineage>
</organism>
<accession>A0ABW0C3J0</accession>
<comment type="caution">
    <text evidence="1">The sequence shown here is derived from an EMBL/GenBank/DDBJ whole genome shotgun (WGS) entry which is preliminary data.</text>
</comment>
<protein>
    <recommendedName>
        <fullName evidence="3">YD repeat-containing protein</fullName>
    </recommendedName>
</protein>
<evidence type="ECO:0008006" key="3">
    <source>
        <dbReference type="Google" id="ProtNLM"/>
    </source>
</evidence>
<gene>
    <name evidence="1" type="ORF">ACFPH8_02295</name>
</gene>
<reference evidence="2" key="1">
    <citation type="journal article" date="2019" name="Int. J. Syst. Evol. Microbiol.">
        <title>The Global Catalogue of Microorganisms (GCM) 10K type strain sequencing project: providing services to taxonomists for standard genome sequencing and annotation.</title>
        <authorList>
            <consortium name="The Broad Institute Genomics Platform"/>
            <consortium name="The Broad Institute Genome Sequencing Center for Infectious Disease"/>
            <person name="Wu L."/>
            <person name="Ma J."/>
        </authorList>
    </citation>
    <scope>NUCLEOTIDE SEQUENCE [LARGE SCALE GENOMIC DNA]</scope>
    <source>
        <strain evidence="2">JCM 17978</strain>
    </source>
</reference>
<keyword evidence="2" id="KW-1185">Reference proteome</keyword>
<dbReference type="Proteomes" id="UP001596162">
    <property type="component" value="Unassembled WGS sequence"/>
</dbReference>
<evidence type="ECO:0000313" key="2">
    <source>
        <dbReference type="Proteomes" id="UP001596162"/>
    </source>
</evidence>
<proteinExistence type="predicted"/>
<dbReference type="EMBL" id="JBHSLA010000001">
    <property type="protein sequence ID" value="MFC5194150.1"/>
    <property type="molecule type" value="Genomic_DNA"/>
</dbReference>
<dbReference type="RefSeq" id="WP_376858299.1">
    <property type="nucleotide sequence ID" value="NZ_JBHSLA010000001.1"/>
</dbReference>
<name>A0ABW0C3J0_9FLAO</name>
<dbReference type="Gene3D" id="2.180.10.10">
    <property type="entry name" value="RHS repeat-associated core"/>
    <property type="match status" value="1"/>
</dbReference>
<evidence type="ECO:0000313" key="1">
    <source>
        <dbReference type="EMBL" id="MFC5194150.1"/>
    </source>
</evidence>
<sequence length="258" mass="29463">MKKFLIIAIFILFTGCSSDDSVADNSSQDNAPSGALIKIEISRPNEDFHSSTTYYFNTAGKVERSLEEGWSGSQYLQATNTYAYNSEGQIWKVTIAVDNRSEYTEFNFTNGLISSSMRHTAGGNILRTLYNYNDENQLIDRRFFNADNEESSISIFSFDTNGNIESRHDERDFGTEIIDYTFEYDSYNNPLKTPFENQEMNKIVGHNFNNITRSTRSNGFSTSEVNIEYTYNEAGYPLTSKEYADGNLSVEVTYTYHE</sequence>